<dbReference type="OMA" id="VEMYESC"/>
<protein>
    <submittedName>
        <fullName evidence="1">Uncharacterized protein</fullName>
    </submittedName>
</protein>
<dbReference type="Pfam" id="PF14441">
    <property type="entry name" value="OTT_1508_deam"/>
    <property type="match status" value="1"/>
</dbReference>
<dbReference type="AlphaFoldDB" id="A0A0U5G4F4"/>
<dbReference type="InterPro" id="IPR027796">
    <property type="entry name" value="OTT_1508_deam-like"/>
</dbReference>
<dbReference type="Proteomes" id="UP000054771">
    <property type="component" value="Unassembled WGS sequence"/>
</dbReference>
<reference evidence="2" key="1">
    <citation type="journal article" date="2016" name="Genome Announc.">
        <title>Draft genome sequences of fungus Aspergillus calidoustus.</title>
        <authorList>
            <person name="Horn F."/>
            <person name="Linde J."/>
            <person name="Mattern D.J."/>
            <person name="Walther G."/>
            <person name="Guthke R."/>
            <person name="Scherlach K."/>
            <person name="Martin K."/>
            <person name="Brakhage A.A."/>
            <person name="Petzke L."/>
            <person name="Valiante V."/>
        </authorList>
    </citation>
    <scope>NUCLEOTIDE SEQUENCE [LARGE SCALE GENOMIC DNA]</scope>
    <source>
        <strain evidence="2">SF006504</strain>
    </source>
</reference>
<accession>A0A0U5G4F4</accession>
<dbReference type="STRING" id="454130.A0A0U5G4F4"/>
<name>A0A0U5G4F4_ASPCI</name>
<evidence type="ECO:0000313" key="1">
    <source>
        <dbReference type="EMBL" id="CEL06946.1"/>
    </source>
</evidence>
<dbReference type="PANTHER" id="PTHR42037">
    <property type="match status" value="1"/>
</dbReference>
<keyword evidence="2" id="KW-1185">Reference proteome</keyword>
<evidence type="ECO:0000313" key="2">
    <source>
        <dbReference type="Proteomes" id="UP000054771"/>
    </source>
</evidence>
<organism evidence="1 2">
    <name type="scientific">Aspergillus calidoustus</name>
    <dbReference type="NCBI Taxonomy" id="454130"/>
    <lineage>
        <taxon>Eukaryota</taxon>
        <taxon>Fungi</taxon>
        <taxon>Dikarya</taxon>
        <taxon>Ascomycota</taxon>
        <taxon>Pezizomycotina</taxon>
        <taxon>Eurotiomycetes</taxon>
        <taxon>Eurotiomycetidae</taxon>
        <taxon>Eurotiales</taxon>
        <taxon>Aspergillaceae</taxon>
        <taxon>Aspergillus</taxon>
        <taxon>Aspergillus subgen. Nidulantes</taxon>
    </lineage>
</organism>
<dbReference type="EMBL" id="CDMC01000008">
    <property type="protein sequence ID" value="CEL06946.1"/>
    <property type="molecule type" value="Genomic_DNA"/>
</dbReference>
<proteinExistence type="predicted"/>
<sequence length="462" mass="53075">MPTRKKVLEHDPGDVEAFYAIICFSRSLNIVRGDRIKPTFSAESDGVDLAKCRRDFADAIAYFCAYKGDPDCVIAVALGQRGTKVILWVASNAKVPRKVVDFLESDVLNAVQGLAYASTQEQLPPSETERVTDLLNKVLQFTSEKIFKYYKRALMTWRGVYGSGITEGTPNQDLAIFHEWFKRTFQKDGDSLVKCDMPELSTLCYQQRKNKAFDILKHFSSQGNEHSLDYERLYKLLYKLGKHIMLFEKMICATFSLRQVFQGGFMVEPIPASTPKPMPLPKLTDRALNNIVTRIFPGDDERNQFYHHLDQFYNLNMEKIKQSLQLWEKTQVRVHAEILLIDYLDKTGGKFLDNNDKYVGCSKPACYLCYQYICQHPGKYTHPPAHQKVYHAWALPIVQADDRTCSEKYARHNRFLRQIAEDLRSELRHEGLDDSILALIREISEEKSSSYEANSDDGGVML</sequence>
<gene>
    <name evidence="1" type="ORF">ASPCAL10113</name>
</gene>
<dbReference type="OrthoDB" id="4851849at2759"/>
<dbReference type="PANTHER" id="PTHR42037:SF1">
    <property type="match status" value="1"/>
</dbReference>